<evidence type="ECO:0000256" key="6">
    <source>
        <dbReference type="PROSITE-ProRule" id="PRU00182"/>
    </source>
</evidence>
<keyword evidence="6" id="KW-0694">RNA-binding</keyword>
<accession>A0A1H3FL72</accession>
<dbReference type="GO" id="GO:0003723">
    <property type="term" value="F:RNA binding"/>
    <property type="evidence" value="ECO:0007669"/>
    <property type="project" value="UniProtKB-KW"/>
</dbReference>
<evidence type="ECO:0000259" key="7">
    <source>
        <dbReference type="SMART" id="SM00363"/>
    </source>
</evidence>
<feature type="domain" description="RNA-binding S4" evidence="7">
    <location>
        <begin position="24"/>
        <end position="84"/>
    </location>
</feature>
<protein>
    <recommendedName>
        <fullName evidence="4">RNA pseudouridylate synthase</fullName>
    </recommendedName>
    <alternativeName>
        <fullName evidence="5">RNA-uridine isomerase</fullName>
    </alternativeName>
</protein>
<dbReference type="Proteomes" id="UP000183918">
    <property type="component" value="Unassembled WGS sequence"/>
</dbReference>
<reference evidence="8 9" key="1">
    <citation type="submission" date="2016-10" db="EMBL/GenBank/DDBJ databases">
        <authorList>
            <person name="de Groot N.N."/>
        </authorList>
    </citation>
    <scope>NUCLEOTIDE SEQUENCE [LARGE SCALE GENOMIC DNA]</scope>
    <source>
        <strain evidence="8 9">DSM 14045</strain>
    </source>
</reference>
<dbReference type="SMART" id="SM00363">
    <property type="entry name" value="S4"/>
    <property type="match status" value="1"/>
</dbReference>
<dbReference type="RefSeq" id="WP_242871407.1">
    <property type="nucleotide sequence ID" value="NZ_FNPG01000005.1"/>
</dbReference>
<evidence type="ECO:0000256" key="5">
    <source>
        <dbReference type="ARBA" id="ARBA00033164"/>
    </source>
</evidence>
<dbReference type="InterPro" id="IPR006145">
    <property type="entry name" value="PsdUridine_synth_RsuA/RluA"/>
</dbReference>
<keyword evidence="9" id="KW-1185">Reference proteome</keyword>
<name>A0A1H3FL72_9FIRM</name>
<proteinExistence type="inferred from homology"/>
<dbReference type="AlphaFoldDB" id="A0A1H3FL72"/>
<dbReference type="GO" id="GO:0000455">
    <property type="term" value="P:enzyme-directed rRNA pseudouridine synthesis"/>
    <property type="evidence" value="ECO:0007669"/>
    <property type="project" value="UniProtKB-ARBA"/>
</dbReference>
<dbReference type="PROSITE" id="PS01129">
    <property type="entry name" value="PSI_RLU"/>
    <property type="match status" value="1"/>
</dbReference>
<dbReference type="PROSITE" id="PS50889">
    <property type="entry name" value="S4"/>
    <property type="match status" value="1"/>
</dbReference>
<keyword evidence="3" id="KW-0413">Isomerase</keyword>
<dbReference type="Gene3D" id="3.10.290.10">
    <property type="entry name" value="RNA-binding S4 domain"/>
    <property type="match status" value="1"/>
</dbReference>
<dbReference type="GO" id="GO:0120159">
    <property type="term" value="F:rRNA pseudouridine synthase activity"/>
    <property type="evidence" value="ECO:0007669"/>
    <property type="project" value="UniProtKB-ARBA"/>
</dbReference>
<dbReference type="Gene3D" id="3.30.2350.10">
    <property type="entry name" value="Pseudouridine synthase"/>
    <property type="match status" value="1"/>
</dbReference>
<dbReference type="CDD" id="cd00165">
    <property type="entry name" value="S4"/>
    <property type="match status" value="1"/>
</dbReference>
<dbReference type="InterPro" id="IPR020103">
    <property type="entry name" value="PsdUridine_synth_cat_dom_sf"/>
</dbReference>
<sequence length="340" mass="39529">MQYSIANTDRKMKEFRISNNDQNQRLDKFLHKLLPNAQTSFIYKMLRKKNITLNNKKANGKEKLSENDIVKIFFSDETFDKFSKDIEKAKKEYEYLASLKDSNIKVVYQDSDIIIINKPANILSQKAKESDISANEYIIGYLIRSGELSFDDFLTFRPSICNRIDRNTTGLLIAGKTLNGLQQMSESLKNRTIDKFYRCIVLGKVEKNLYLKGYLKKDREDNTVEIIAEDKYEKLKESNVKASKEYSLIETSFEVVQSNDRYTMLEVHLITGKTHQIRAHLSHIGHPIIGDMKYGNSNANEFAYKKYKVKHQLLHAYCLDLKEKNKVYAPVPAVFDKLMQ</sequence>
<dbReference type="PANTHER" id="PTHR21600:SF83">
    <property type="entry name" value="PSEUDOURIDYLATE SYNTHASE RPUSD4, MITOCHONDRIAL"/>
    <property type="match status" value="1"/>
</dbReference>
<dbReference type="InterPro" id="IPR002942">
    <property type="entry name" value="S4_RNA-bd"/>
</dbReference>
<dbReference type="Pfam" id="PF00849">
    <property type="entry name" value="PseudoU_synth_2"/>
    <property type="match status" value="1"/>
</dbReference>
<comment type="similarity">
    <text evidence="2">Belongs to the pseudouridine synthase RluA family.</text>
</comment>
<dbReference type="CDD" id="cd02869">
    <property type="entry name" value="PseudoU_synth_RluA_like"/>
    <property type="match status" value="1"/>
</dbReference>
<dbReference type="InterPro" id="IPR036986">
    <property type="entry name" value="S4_RNA-bd_sf"/>
</dbReference>
<dbReference type="PANTHER" id="PTHR21600">
    <property type="entry name" value="MITOCHONDRIAL RNA PSEUDOURIDINE SYNTHASE"/>
    <property type="match status" value="1"/>
</dbReference>
<evidence type="ECO:0000256" key="2">
    <source>
        <dbReference type="ARBA" id="ARBA00010876"/>
    </source>
</evidence>
<organism evidence="8 9">
    <name type="scientific">Lachnobacterium bovis DSM 14045</name>
    <dbReference type="NCBI Taxonomy" id="1122142"/>
    <lineage>
        <taxon>Bacteria</taxon>
        <taxon>Bacillati</taxon>
        <taxon>Bacillota</taxon>
        <taxon>Clostridia</taxon>
        <taxon>Lachnospirales</taxon>
        <taxon>Lachnospiraceae</taxon>
        <taxon>Lachnobacterium</taxon>
    </lineage>
</organism>
<dbReference type="Pfam" id="PF01479">
    <property type="entry name" value="S4"/>
    <property type="match status" value="1"/>
</dbReference>
<dbReference type="EMBL" id="FNPG01000005">
    <property type="protein sequence ID" value="SDX91746.1"/>
    <property type="molecule type" value="Genomic_DNA"/>
</dbReference>
<dbReference type="STRING" id="1122142.SAMN02910414_00286"/>
<dbReference type="SUPFAM" id="SSF55174">
    <property type="entry name" value="Alpha-L RNA-binding motif"/>
    <property type="match status" value="1"/>
</dbReference>
<gene>
    <name evidence="8" type="ORF">SAMN02910414_00286</name>
</gene>
<evidence type="ECO:0000313" key="9">
    <source>
        <dbReference type="Proteomes" id="UP000183918"/>
    </source>
</evidence>
<dbReference type="SUPFAM" id="SSF55120">
    <property type="entry name" value="Pseudouridine synthase"/>
    <property type="match status" value="1"/>
</dbReference>
<evidence type="ECO:0000313" key="8">
    <source>
        <dbReference type="EMBL" id="SDX91746.1"/>
    </source>
</evidence>
<dbReference type="InterPro" id="IPR006224">
    <property type="entry name" value="PsdUridine_synth_RluA-like_CS"/>
</dbReference>
<dbReference type="InterPro" id="IPR050188">
    <property type="entry name" value="RluA_PseudoU_synthase"/>
</dbReference>
<evidence type="ECO:0000256" key="3">
    <source>
        <dbReference type="ARBA" id="ARBA00023235"/>
    </source>
</evidence>
<comment type="catalytic activity">
    <reaction evidence="1">
        <text>a uridine in RNA = a pseudouridine in RNA</text>
        <dbReference type="Rhea" id="RHEA:48348"/>
        <dbReference type="Rhea" id="RHEA-COMP:12068"/>
        <dbReference type="Rhea" id="RHEA-COMP:12069"/>
        <dbReference type="ChEBI" id="CHEBI:65314"/>
        <dbReference type="ChEBI" id="CHEBI:65315"/>
    </reaction>
</comment>
<evidence type="ECO:0000256" key="1">
    <source>
        <dbReference type="ARBA" id="ARBA00000073"/>
    </source>
</evidence>
<evidence type="ECO:0000256" key="4">
    <source>
        <dbReference type="ARBA" id="ARBA00031870"/>
    </source>
</evidence>